<dbReference type="AlphaFoldDB" id="A0A0D8LAW0"/>
<name>A0A0D8LAW0_MORMO</name>
<evidence type="ECO:0000313" key="1">
    <source>
        <dbReference type="EMBL" id="KJF77888.1"/>
    </source>
</evidence>
<protein>
    <submittedName>
        <fullName evidence="1">Uncharacterized protein</fullName>
    </submittedName>
</protein>
<accession>A0A0D8LAW0</accession>
<dbReference type="PATRIC" id="fig|582.24.peg.3032"/>
<gene>
    <name evidence="1" type="ORF">UA45_09670</name>
</gene>
<evidence type="ECO:0000313" key="2">
    <source>
        <dbReference type="Proteomes" id="UP000032582"/>
    </source>
</evidence>
<proteinExistence type="predicted"/>
<reference evidence="1 2" key="1">
    <citation type="submission" date="2015-02" db="EMBL/GenBank/DDBJ databases">
        <title>Whole genome shotgun sequencing of cultured foodborne pathogen.</title>
        <authorList>
            <person name="Timme R."/>
            <person name="Allard M.W."/>
            <person name="Strain E."/>
            <person name="Evans P.S."/>
            <person name="Brown E."/>
        </authorList>
    </citation>
    <scope>NUCLEOTIDE SEQUENCE [LARGE SCALE GENOMIC DNA]</scope>
    <source>
        <strain evidence="1 2">GCSL-TSO-24</strain>
    </source>
</reference>
<sequence>MGNRVNHIYDKYIKEIGGNNKLAGVGPRLGKTPGLNSDNINQQQTAYAILMLVNMSALVNTSVTPSVSTISESNKTTFGDSYTMPASDIAINNSQYDSSILNTLFKVDQDTKNNTDSYHHRSKRYLFNNKKNVKLKNHHYDILLLFQIKRIIINQIFPGTEKA</sequence>
<dbReference type="Proteomes" id="UP000032582">
    <property type="component" value="Unassembled WGS sequence"/>
</dbReference>
<comment type="caution">
    <text evidence="1">The sequence shown here is derived from an EMBL/GenBank/DDBJ whole genome shotgun (WGS) entry which is preliminary data.</text>
</comment>
<organism evidence="1 2">
    <name type="scientific">Morganella morganii</name>
    <name type="common">Proteus morganii</name>
    <dbReference type="NCBI Taxonomy" id="582"/>
    <lineage>
        <taxon>Bacteria</taxon>
        <taxon>Pseudomonadati</taxon>
        <taxon>Pseudomonadota</taxon>
        <taxon>Gammaproteobacteria</taxon>
        <taxon>Enterobacterales</taxon>
        <taxon>Morganellaceae</taxon>
        <taxon>Morganella</taxon>
    </lineage>
</organism>
<dbReference type="EMBL" id="JZSH01000094">
    <property type="protein sequence ID" value="KJF77888.1"/>
    <property type="molecule type" value="Genomic_DNA"/>
</dbReference>